<reference evidence="1" key="1">
    <citation type="submission" date="2023-01" db="EMBL/GenBank/DDBJ databases">
        <title>Human gut microbiome strain richness.</title>
        <authorList>
            <person name="Chen-Liaw A."/>
        </authorList>
    </citation>
    <scope>NUCLEOTIDE SEQUENCE</scope>
    <source>
        <strain evidence="1">D54st1_D6_D54t1_190329</strain>
    </source>
</reference>
<dbReference type="EMBL" id="JAQLEC010000051">
    <property type="protein sequence ID" value="MDB1839791.1"/>
    <property type="molecule type" value="Genomic_DNA"/>
</dbReference>
<sequence length="227" mass="25795">MRCDLSRDKAIKVRYNDNCTDYMRDCVYYAHGFISKALLFSAVVKECTTSISRLSSTLANEAYSSDWVKQKEILEAEPFVVLLSAIRNASKHNDGYISPVNYSPKDQTFGLAINLESGIFSDRNNISMFRRTSINQDGRTMLDWLDSFCQERYQHGDTPLLSFASFYQTVSDYIAVEGLAFLDTFSALYRTRTTDTFDSLELVADNHSIGLLVDMTRGANPNERPFN</sequence>
<name>A0AAW6ANL4_9ACTN</name>
<dbReference type="RefSeq" id="WP_229077289.1">
    <property type="nucleotide sequence ID" value="NZ_JADNPG010000039.1"/>
</dbReference>
<gene>
    <name evidence="1" type="ORF">PMW86_09340</name>
</gene>
<protein>
    <recommendedName>
        <fullName evidence="3">Abi-like protein</fullName>
    </recommendedName>
</protein>
<proteinExistence type="predicted"/>
<accession>A0AAW6ANL4</accession>
<evidence type="ECO:0008006" key="3">
    <source>
        <dbReference type="Google" id="ProtNLM"/>
    </source>
</evidence>
<evidence type="ECO:0000313" key="2">
    <source>
        <dbReference type="Proteomes" id="UP001212741"/>
    </source>
</evidence>
<organism evidence="1 2">
    <name type="scientific">Collinsella aerofaciens</name>
    <dbReference type="NCBI Taxonomy" id="74426"/>
    <lineage>
        <taxon>Bacteria</taxon>
        <taxon>Bacillati</taxon>
        <taxon>Actinomycetota</taxon>
        <taxon>Coriobacteriia</taxon>
        <taxon>Coriobacteriales</taxon>
        <taxon>Coriobacteriaceae</taxon>
        <taxon>Collinsella</taxon>
    </lineage>
</organism>
<dbReference type="Proteomes" id="UP001212741">
    <property type="component" value="Unassembled WGS sequence"/>
</dbReference>
<dbReference type="AlphaFoldDB" id="A0AAW6ANL4"/>
<comment type="caution">
    <text evidence="1">The sequence shown here is derived from an EMBL/GenBank/DDBJ whole genome shotgun (WGS) entry which is preliminary data.</text>
</comment>
<evidence type="ECO:0000313" key="1">
    <source>
        <dbReference type="EMBL" id="MDB1839791.1"/>
    </source>
</evidence>